<dbReference type="Pfam" id="PF07228">
    <property type="entry name" value="SpoIIE"/>
    <property type="match status" value="1"/>
</dbReference>
<gene>
    <name evidence="4" type="ORF">HCK00_06705</name>
</gene>
<dbReference type="Gene3D" id="3.30.450.40">
    <property type="match status" value="1"/>
</dbReference>
<dbReference type="SUPFAM" id="SSF55781">
    <property type="entry name" value="GAF domain-like"/>
    <property type="match status" value="1"/>
</dbReference>
<dbReference type="SUPFAM" id="SSF55874">
    <property type="entry name" value="ATPase domain of HSP90 chaperone/DNA topoisomerase II/histidine kinase"/>
    <property type="match status" value="1"/>
</dbReference>
<dbReference type="InterPro" id="IPR003594">
    <property type="entry name" value="HATPase_dom"/>
</dbReference>
<organism evidence="4 5">
    <name type="scientific">Streptomyces zingiberis</name>
    <dbReference type="NCBI Taxonomy" id="2053010"/>
    <lineage>
        <taxon>Bacteria</taxon>
        <taxon>Bacillati</taxon>
        <taxon>Actinomycetota</taxon>
        <taxon>Actinomycetes</taxon>
        <taxon>Kitasatosporales</taxon>
        <taxon>Streptomycetaceae</taxon>
        <taxon>Streptomyces</taxon>
    </lineage>
</organism>
<feature type="domain" description="PPM-type phosphatase" evidence="3">
    <location>
        <begin position="210"/>
        <end position="426"/>
    </location>
</feature>
<accession>A0ABX1BY46</accession>
<dbReference type="Proteomes" id="UP000695264">
    <property type="component" value="Unassembled WGS sequence"/>
</dbReference>
<name>A0ABX1BY46_9ACTN</name>
<dbReference type="SMART" id="SM00331">
    <property type="entry name" value="PP2C_SIG"/>
    <property type="match status" value="1"/>
</dbReference>
<dbReference type="SUPFAM" id="SSF81606">
    <property type="entry name" value="PP2C-like"/>
    <property type="match status" value="1"/>
</dbReference>
<evidence type="ECO:0000256" key="1">
    <source>
        <dbReference type="ARBA" id="ARBA00022801"/>
    </source>
</evidence>
<dbReference type="Gene3D" id="3.60.40.10">
    <property type="entry name" value="PPM-type phosphatase domain"/>
    <property type="match status" value="1"/>
</dbReference>
<proteinExistence type="predicted"/>
<evidence type="ECO:0000313" key="4">
    <source>
        <dbReference type="EMBL" id="NJQ00234.1"/>
    </source>
</evidence>
<evidence type="ECO:0000256" key="2">
    <source>
        <dbReference type="SAM" id="MobiDB-lite"/>
    </source>
</evidence>
<dbReference type="PANTHER" id="PTHR43156:SF2">
    <property type="entry name" value="STAGE II SPORULATION PROTEIN E"/>
    <property type="match status" value="1"/>
</dbReference>
<dbReference type="InterPro" id="IPR029016">
    <property type="entry name" value="GAF-like_dom_sf"/>
</dbReference>
<dbReference type="InterPro" id="IPR001932">
    <property type="entry name" value="PPM-type_phosphatase-like_dom"/>
</dbReference>
<reference evidence="4 5" key="1">
    <citation type="submission" date="2020-03" db="EMBL/GenBank/DDBJ databases">
        <title>WGS of actinomycetes isolated from Thailand.</title>
        <authorList>
            <person name="Thawai C."/>
        </authorList>
    </citation>
    <scope>NUCLEOTIDE SEQUENCE [LARGE SCALE GENOMIC DNA]</scope>
    <source>
        <strain evidence="4 5">PLAI 1-29</strain>
    </source>
</reference>
<feature type="region of interest" description="Disordered" evidence="2">
    <location>
        <begin position="565"/>
        <end position="591"/>
    </location>
</feature>
<evidence type="ECO:0000259" key="3">
    <source>
        <dbReference type="SMART" id="SM00331"/>
    </source>
</evidence>
<dbReference type="CDD" id="cd16936">
    <property type="entry name" value="HATPase_RsbW-like"/>
    <property type="match status" value="1"/>
</dbReference>
<dbReference type="InterPro" id="IPR036457">
    <property type="entry name" value="PPM-type-like_dom_sf"/>
</dbReference>
<dbReference type="InterPro" id="IPR052016">
    <property type="entry name" value="Bact_Sigma-Reg"/>
</dbReference>
<dbReference type="Pfam" id="PF13581">
    <property type="entry name" value="HATPase_c_2"/>
    <property type="match status" value="1"/>
</dbReference>
<dbReference type="RefSeq" id="WP_168100851.1">
    <property type="nucleotide sequence ID" value="NZ_JAATEN010000004.1"/>
</dbReference>
<keyword evidence="5" id="KW-1185">Reference proteome</keyword>
<dbReference type="PANTHER" id="PTHR43156">
    <property type="entry name" value="STAGE II SPORULATION PROTEIN E-RELATED"/>
    <property type="match status" value="1"/>
</dbReference>
<keyword evidence="1" id="KW-0378">Hydrolase</keyword>
<dbReference type="Gene3D" id="3.30.565.10">
    <property type="entry name" value="Histidine kinase-like ATPase, C-terminal domain"/>
    <property type="match status" value="1"/>
</dbReference>
<protein>
    <submittedName>
        <fullName evidence="4">SpoIIE family protein phosphatase</fullName>
    </submittedName>
</protein>
<comment type="caution">
    <text evidence="4">The sequence shown here is derived from an EMBL/GenBank/DDBJ whole genome shotgun (WGS) entry which is preliminary data.</text>
</comment>
<sequence>MGDRDTAPRAGPPEEAAHAPGTLAARLEEATTGLAQALDVRDVVRVVEGVHGADRVGPVTMLVGLVEKDRLHIIARGTDGTARALVTEYAALDSDDPLCEAVRTGKVRLIGTRAEFTGRHPRLARRLAAVPFGSAAFLPLVAQSRTLGALGVLFPGEFPGEEPFGAEGRSLYVGFASSLAQSLQRAILYDQAHDIAEELQETMLPRVEPFPGVEAAVRYRPARLRSELGGDWYDLVPLPDGRVGAFIGDVTGHDTKAAAVMGQLRIALRAYAAEGHAPTTVMARASVFLEELDTDRFATCLYAEIQPATGEVRLVRAGHLNPLLRQADGACRPLPVAGGLPLGLSAEFGGLEYPVTPVELAPDETLVLHTDGLVERPGTDLEEGCLELVEAVRTGPFPLEDLAEHLTAAMHPRTGDDDMALLLLRRTAPTRPRAPQRLHQHIAPSDPDSLATARGMLREAVRAWGIEERADDIELAADELITNSLIHTDGGAVITAVVRPGRARLLHLEVRDRSSSWPRRREPGDAGTSGRGLMLVELLSDDWGVESRGQGKSVWCEFRLPATATATGTATADPDADPDGGAAGPRAAADP</sequence>
<dbReference type="EMBL" id="JAATEN010000004">
    <property type="protein sequence ID" value="NJQ00234.1"/>
    <property type="molecule type" value="Genomic_DNA"/>
</dbReference>
<evidence type="ECO:0000313" key="5">
    <source>
        <dbReference type="Proteomes" id="UP000695264"/>
    </source>
</evidence>
<dbReference type="InterPro" id="IPR036890">
    <property type="entry name" value="HATPase_C_sf"/>
</dbReference>